<dbReference type="PRINTS" id="PR01437">
    <property type="entry name" value="NUOXDRDTASE4"/>
</dbReference>
<feature type="transmembrane region" description="Helical" evidence="9">
    <location>
        <begin position="204"/>
        <end position="229"/>
    </location>
</feature>
<comment type="similarity">
    <text evidence="2">Belongs to the CPA3 antiporters (TC 2.A.63) subunit D family.</text>
</comment>
<dbReference type="RefSeq" id="WP_123807189.1">
    <property type="nucleotide sequence ID" value="NZ_RKRK01000002.1"/>
</dbReference>
<keyword evidence="4" id="KW-1003">Cell membrane</keyword>
<feature type="transmembrane region" description="Helical" evidence="9">
    <location>
        <begin position="407"/>
        <end position="428"/>
    </location>
</feature>
<dbReference type="OrthoDB" id="9811718at2"/>
<keyword evidence="6 9" id="KW-1133">Transmembrane helix</keyword>
<evidence type="ECO:0000256" key="4">
    <source>
        <dbReference type="ARBA" id="ARBA00022475"/>
    </source>
</evidence>
<feature type="transmembrane region" description="Helical" evidence="9">
    <location>
        <begin position="64"/>
        <end position="95"/>
    </location>
</feature>
<evidence type="ECO:0000256" key="1">
    <source>
        <dbReference type="ARBA" id="ARBA00004651"/>
    </source>
</evidence>
<feature type="transmembrane region" description="Helical" evidence="9">
    <location>
        <begin position="107"/>
        <end position="124"/>
    </location>
</feature>
<keyword evidence="12" id="KW-1185">Reference proteome</keyword>
<keyword evidence="3" id="KW-0813">Transport</keyword>
<accession>A0A3N5BJ02</accession>
<gene>
    <name evidence="11" type="ORF">EDD62_0194</name>
</gene>
<dbReference type="NCBIfam" id="NF005818">
    <property type="entry name" value="PRK07691.1"/>
    <property type="match status" value="1"/>
</dbReference>
<feature type="transmembrane region" description="Helical" evidence="9">
    <location>
        <begin position="336"/>
        <end position="357"/>
    </location>
</feature>
<feature type="domain" description="NADH:quinone oxidoreductase/Mrp antiporter transmembrane" evidence="10">
    <location>
        <begin position="127"/>
        <end position="417"/>
    </location>
</feature>
<feature type="transmembrane region" description="Helical" evidence="9">
    <location>
        <begin position="6"/>
        <end position="23"/>
    </location>
</feature>
<feature type="transmembrane region" description="Helical" evidence="9">
    <location>
        <begin position="275"/>
        <end position="294"/>
    </location>
</feature>
<feature type="transmembrane region" description="Helical" evidence="9">
    <location>
        <begin position="241"/>
        <end position="263"/>
    </location>
</feature>
<evidence type="ECO:0000256" key="7">
    <source>
        <dbReference type="ARBA" id="ARBA00023136"/>
    </source>
</evidence>
<evidence type="ECO:0000259" key="10">
    <source>
        <dbReference type="Pfam" id="PF00361"/>
    </source>
</evidence>
<feature type="transmembrane region" description="Helical" evidence="9">
    <location>
        <begin position="162"/>
        <end position="184"/>
    </location>
</feature>
<dbReference type="InterPro" id="IPR003918">
    <property type="entry name" value="NADH_UbQ_OxRdtase"/>
</dbReference>
<protein>
    <submittedName>
        <fullName evidence="11">Multisubunit sodium/proton antiporter MrpD subunit</fullName>
    </submittedName>
</protein>
<feature type="transmembrane region" description="Helical" evidence="9">
    <location>
        <begin position="301"/>
        <end position="330"/>
    </location>
</feature>
<keyword evidence="7 9" id="KW-0472">Membrane</keyword>
<comment type="caution">
    <text evidence="11">The sequence shown here is derived from an EMBL/GenBank/DDBJ whole genome shotgun (WGS) entry which is preliminary data.</text>
</comment>
<dbReference type="GO" id="GO:0005886">
    <property type="term" value="C:plasma membrane"/>
    <property type="evidence" value="ECO:0007669"/>
    <property type="project" value="UniProtKB-SubCell"/>
</dbReference>
<dbReference type="Proteomes" id="UP000277108">
    <property type="component" value="Unassembled WGS sequence"/>
</dbReference>
<dbReference type="PANTHER" id="PTHR42703:SF1">
    <property type="entry name" value="NA(+)_H(+) ANTIPORTER SUBUNIT D1"/>
    <property type="match status" value="1"/>
</dbReference>
<dbReference type="GO" id="GO:0008137">
    <property type="term" value="F:NADH dehydrogenase (ubiquinone) activity"/>
    <property type="evidence" value="ECO:0007669"/>
    <property type="project" value="InterPro"/>
</dbReference>
<dbReference type="GO" id="GO:0015297">
    <property type="term" value="F:antiporter activity"/>
    <property type="evidence" value="ECO:0007669"/>
    <property type="project" value="UniProtKB-KW"/>
</dbReference>
<name>A0A3N5BJ02_9BACL</name>
<keyword evidence="3" id="KW-0050">Antiport</keyword>
<dbReference type="PANTHER" id="PTHR42703">
    <property type="entry name" value="NADH DEHYDROGENASE"/>
    <property type="match status" value="1"/>
</dbReference>
<evidence type="ECO:0000256" key="9">
    <source>
        <dbReference type="SAM" id="Phobius"/>
    </source>
</evidence>
<evidence type="ECO:0000313" key="12">
    <source>
        <dbReference type="Proteomes" id="UP000277108"/>
    </source>
</evidence>
<feature type="transmembrane region" description="Helical" evidence="9">
    <location>
        <begin position="130"/>
        <end position="150"/>
    </location>
</feature>
<feature type="transmembrane region" description="Helical" evidence="9">
    <location>
        <begin position="369"/>
        <end position="387"/>
    </location>
</feature>
<reference evidence="11 12" key="1">
    <citation type="submission" date="2018-11" db="EMBL/GenBank/DDBJ databases">
        <title>Genomic Encyclopedia of Type Strains, Phase IV (KMG-IV): sequencing the most valuable type-strain genomes for metagenomic binning, comparative biology and taxonomic classification.</title>
        <authorList>
            <person name="Goeker M."/>
        </authorList>
    </citation>
    <scope>NUCLEOTIDE SEQUENCE [LARGE SCALE GENOMIC DNA]</scope>
    <source>
        <strain evidence="11 12">DSM 29158</strain>
    </source>
</reference>
<dbReference type="Pfam" id="PF00361">
    <property type="entry name" value="Proton_antipo_M"/>
    <property type="match status" value="1"/>
</dbReference>
<evidence type="ECO:0000313" key="11">
    <source>
        <dbReference type="EMBL" id="RPF57573.1"/>
    </source>
</evidence>
<keyword evidence="5 8" id="KW-0812">Transmembrane</keyword>
<dbReference type="InterPro" id="IPR050586">
    <property type="entry name" value="CPA3_Na-H_Antiporter_D"/>
</dbReference>
<evidence type="ECO:0000256" key="2">
    <source>
        <dbReference type="ARBA" id="ARBA00005346"/>
    </source>
</evidence>
<sequence length="503" mass="55575">MTNIAVFPIIIPLIIAIILLIVPNKPMIKRMISSVSSLFLIAITIWLCYTVFHDGTQTMASSGWVGPFGIVVVADMLSALLVLTSSIITFFTIVYSFQSIGKAREEHYYYASIFFMICGVHGAFLTGDIFNMFVFFEVFLLSSYVLLTLGGTKVQLQESIKYILINIISSGFFVMGMGMLYSVVGSLNMADIHMKLSTLDEPLPIISIISVMFLFVFATKAGLFPLYFWLPGTYYAPPIPIIALFGALLTKVGVYAIMRTYSLIFFQDPTFTHNILLFFALVTIIFGSIGAISYKDMKKIIIYNIMIAIGVILVGVSMMNVSGIMGAIYYLIHDMFIKAALFLLVGIIISITGYVNINRFGGLIKYFPVLGWIFFIAALSLIGIPPLSGFYGKFLIAQSTFQNGHYIAGVIVLLSSLFVLSSIIRVFMKTFWGKEVNPLPAGGANHIDKLKFSAYSLVIISVLFGLFANSLYPVIEKAQDSFTNPTSYTEYLGGDSHGNTDSH</sequence>
<dbReference type="AlphaFoldDB" id="A0A3N5BJ02"/>
<evidence type="ECO:0000256" key="8">
    <source>
        <dbReference type="RuleBase" id="RU000320"/>
    </source>
</evidence>
<evidence type="ECO:0000256" key="6">
    <source>
        <dbReference type="ARBA" id="ARBA00022989"/>
    </source>
</evidence>
<proteinExistence type="inferred from homology"/>
<dbReference type="InterPro" id="IPR001750">
    <property type="entry name" value="ND/Mrp_TM"/>
</dbReference>
<dbReference type="GO" id="GO:0042773">
    <property type="term" value="P:ATP synthesis coupled electron transport"/>
    <property type="evidence" value="ECO:0007669"/>
    <property type="project" value="InterPro"/>
</dbReference>
<organism evidence="11 12">
    <name type="scientific">Abyssicoccus albus</name>
    <dbReference type="NCBI Taxonomy" id="1817405"/>
    <lineage>
        <taxon>Bacteria</taxon>
        <taxon>Bacillati</taxon>
        <taxon>Bacillota</taxon>
        <taxon>Bacilli</taxon>
        <taxon>Bacillales</taxon>
        <taxon>Abyssicoccaceae</taxon>
    </lineage>
</organism>
<evidence type="ECO:0000256" key="5">
    <source>
        <dbReference type="ARBA" id="ARBA00022692"/>
    </source>
</evidence>
<feature type="transmembrane region" description="Helical" evidence="9">
    <location>
        <begin position="35"/>
        <end position="52"/>
    </location>
</feature>
<feature type="transmembrane region" description="Helical" evidence="9">
    <location>
        <begin position="454"/>
        <end position="475"/>
    </location>
</feature>
<evidence type="ECO:0000256" key="3">
    <source>
        <dbReference type="ARBA" id="ARBA00022449"/>
    </source>
</evidence>
<dbReference type="EMBL" id="RKRK01000002">
    <property type="protein sequence ID" value="RPF57573.1"/>
    <property type="molecule type" value="Genomic_DNA"/>
</dbReference>
<comment type="subcellular location">
    <subcellularLocation>
        <location evidence="1">Cell membrane</location>
        <topology evidence="1">Multi-pass membrane protein</topology>
    </subcellularLocation>
    <subcellularLocation>
        <location evidence="8">Membrane</location>
        <topology evidence="8">Multi-pass membrane protein</topology>
    </subcellularLocation>
</comment>